<comment type="caution">
    <text evidence="1">The sequence shown here is derived from an EMBL/GenBank/DDBJ whole genome shotgun (WGS) entry which is preliminary data.</text>
</comment>
<name>A0A6G0TP12_APHGL</name>
<reference evidence="1 2" key="1">
    <citation type="submission" date="2019-08" db="EMBL/GenBank/DDBJ databases">
        <title>The genome of the soybean aphid Biotype 1, its phylome, world population structure and adaptation to the North American continent.</title>
        <authorList>
            <person name="Giordano R."/>
            <person name="Donthu R.K."/>
            <person name="Hernandez A.G."/>
            <person name="Wright C.L."/>
            <person name="Zimin A.V."/>
        </authorList>
    </citation>
    <scope>NUCLEOTIDE SEQUENCE [LARGE SCALE GENOMIC DNA]</scope>
    <source>
        <tissue evidence="1">Whole aphids</tissue>
    </source>
</reference>
<sequence>MFDVLHHVADVGRLDFALLYRSVEYVQQLDANVAQVFHVVHAELMVAESALFAHGHVARAAKVLERLVLVTRAEHYAVAHGGRYERVLRVVTIFERQTVQAVIFKTVHELVGHHAVCAQRLLTVVTVCHHVCVEILAAFAHSRKLVRVHLDRTVYGEVWQQSGYSAVCEDALLVTVGARDFFRLILKVCRQGSTRGFEKISWHNWHLRGPVLLLVPLPPVDTPEPLLSESVGEWLDDNDLL</sequence>
<protein>
    <submittedName>
        <fullName evidence="1">Uncharacterized protein</fullName>
    </submittedName>
</protein>
<proteinExistence type="predicted"/>
<dbReference type="EMBL" id="VYZN01000025">
    <property type="protein sequence ID" value="KAE9535803.1"/>
    <property type="molecule type" value="Genomic_DNA"/>
</dbReference>
<dbReference type="AlphaFoldDB" id="A0A6G0TP12"/>
<evidence type="ECO:0000313" key="1">
    <source>
        <dbReference type="EMBL" id="KAE9535803.1"/>
    </source>
</evidence>
<gene>
    <name evidence="1" type="ORF">AGLY_007704</name>
</gene>
<accession>A0A6G0TP12</accession>
<keyword evidence="2" id="KW-1185">Reference proteome</keyword>
<dbReference type="Proteomes" id="UP000475862">
    <property type="component" value="Unassembled WGS sequence"/>
</dbReference>
<evidence type="ECO:0000313" key="2">
    <source>
        <dbReference type="Proteomes" id="UP000475862"/>
    </source>
</evidence>
<organism evidence="1 2">
    <name type="scientific">Aphis glycines</name>
    <name type="common">Soybean aphid</name>
    <dbReference type="NCBI Taxonomy" id="307491"/>
    <lineage>
        <taxon>Eukaryota</taxon>
        <taxon>Metazoa</taxon>
        <taxon>Ecdysozoa</taxon>
        <taxon>Arthropoda</taxon>
        <taxon>Hexapoda</taxon>
        <taxon>Insecta</taxon>
        <taxon>Pterygota</taxon>
        <taxon>Neoptera</taxon>
        <taxon>Paraneoptera</taxon>
        <taxon>Hemiptera</taxon>
        <taxon>Sternorrhyncha</taxon>
        <taxon>Aphidomorpha</taxon>
        <taxon>Aphidoidea</taxon>
        <taxon>Aphididae</taxon>
        <taxon>Aphidini</taxon>
        <taxon>Aphis</taxon>
        <taxon>Aphis</taxon>
    </lineage>
</organism>